<sequence>MQQAVRRSARSGHHSSRTAKKEYGNIDQSASLKLTFGSGDETLILLIGSSERASWFLQRSMKLAYCHHYSKANKEVFRHNILCNIFQTMREILLMTRDLGIPLQPPSNESHAENLMSKTQDSLNWLHMPSDVSTAIAELWKDPGVLEAFRRMYRFGKYEDSEYFLNSVQRVTQKNYQPSSEDISRTVMEDQGVRNVMIPRKAAGRRFCYRFIDTVESSASGDRWIDASEDISLVVQVVDIADFDVTNFGHTSAHDAQRDVVLFKQICSSRWLAKTPLLVLLSNADSMIDKLEGQSLHHQSAHNSREGPDATSAKSFLRALFLDAETKYNTKVWIEFVGSGANAEIGKQVVGHIDKILTEESFRMYGIR</sequence>
<dbReference type="EMBL" id="CAJPDS010000131">
    <property type="protein sequence ID" value="CAF9939465.1"/>
    <property type="molecule type" value="Genomic_DNA"/>
</dbReference>
<dbReference type="InterPro" id="IPR001019">
    <property type="entry name" value="Gprotein_alpha_su"/>
</dbReference>
<feature type="region of interest" description="Disordered" evidence="5">
    <location>
        <begin position="1"/>
        <end position="22"/>
    </location>
</feature>
<dbReference type="PANTHER" id="PTHR10218">
    <property type="entry name" value="GTP-BINDING PROTEIN ALPHA SUBUNIT"/>
    <property type="match status" value="1"/>
</dbReference>
<reference evidence="6" key="1">
    <citation type="submission" date="2021-03" db="EMBL/GenBank/DDBJ databases">
        <authorList>
            <person name="Tagirdzhanova G."/>
        </authorList>
    </citation>
    <scope>NUCLEOTIDE SEQUENCE</scope>
</reference>
<evidence type="ECO:0000313" key="7">
    <source>
        <dbReference type="Proteomes" id="UP000664521"/>
    </source>
</evidence>
<dbReference type="SUPFAM" id="SSF47895">
    <property type="entry name" value="Transducin (alpha subunit), insertion domain"/>
    <property type="match status" value="1"/>
</dbReference>
<keyword evidence="1" id="KW-0479">Metal-binding</keyword>
<dbReference type="GO" id="GO:0005525">
    <property type="term" value="F:GTP binding"/>
    <property type="evidence" value="ECO:0007669"/>
    <property type="project" value="UniProtKB-KW"/>
</dbReference>
<evidence type="ECO:0000256" key="4">
    <source>
        <dbReference type="ARBA" id="ARBA00023224"/>
    </source>
</evidence>
<dbReference type="GO" id="GO:0001664">
    <property type="term" value="F:G protein-coupled receptor binding"/>
    <property type="evidence" value="ECO:0007669"/>
    <property type="project" value="TreeGrafter"/>
</dbReference>
<dbReference type="GO" id="GO:0000750">
    <property type="term" value="P:pheromone-dependent signal transduction involved in conjugation with cellular fusion"/>
    <property type="evidence" value="ECO:0007669"/>
    <property type="project" value="TreeGrafter"/>
</dbReference>
<evidence type="ECO:0000256" key="1">
    <source>
        <dbReference type="ARBA" id="ARBA00022723"/>
    </source>
</evidence>
<evidence type="ECO:0000256" key="3">
    <source>
        <dbReference type="ARBA" id="ARBA00023134"/>
    </source>
</evidence>
<comment type="caution">
    <text evidence="6">The sequence shown here is derived from an EMBL/GenBank/DDBJ whole genome shotgun (WGS) entry which is preliminary data.</text>
</comment>
<dbReference type="SUPFAM" id="SSF52540">
    <property type="entry name" value="P-loop containing nucleoside triphosphate hydrolases"/>
    <property type="match status" value="1"/>
</dbReference>
<dbReference type="SMART" id="SM00275">
    <property type="entry name" value="G_alpha"/>
    <property type="match status" value="1"/>
</dbReference>
<dbReference type="InterPro" id="IPR011025">
    <property type="entry name" value="GproteinA_insert"/>
</dbReference>
<evidence type="ECO:0000313" key="6">
    <source>
        <dbReference type="EMBL" id="CAF9939465.1"/>
    </source>
</evidence>
<keyword evidence="7" id="KW-1185">Reference proteome</keyword>
<dbReference type="AlphaFoldDB" id="A0A8H3J2E2"/>
<dbReference type="Pfam" id="PF00503">
    <property type="entry name" value="G-alpha"/>
    <property type="match status" value="1"/>
</dbReference>
<evidence type="ECO:0000256" key="2">
    <source>
        <dbReference type="ARBA" id="ARBA00022741"/>
    </source>
</evidence>
<keyword evidence="4" id="KW-0807">Transducer</keyword>
<organism evidence="6 7">
    <name type="scientific">Heterodermia speciosa</name>
    <dbReference type="NCBI Taxonomy" id="116794"/>
    <lineage>
        <taxon>Eukaryota</taxon>
        <taxon>Fungi</taxon>
        <taxon>Dikarya</taxon>
        <taxon>Ascomycota</taxon>
        <taxon>Pezizomycotina</taxon>
        <taxon>Lecanoromycetes</taxon>
        <taxon>OSLEUM clade</taxon>
        <taxon>Lecanoromycetidae</taxon>
        <taxon>Caliciales</taxon>
        <taxon>Physciaceae</taxon>
        <taxon>Heterodermia</taxon>
    </lineage>
</organism>
<dbReference type="Proteomes" id="UP000664521">
    <property type="component" value="Unassembled WGS sequence"/>
</dbReference>
<keyword evidence="2" id="KW-0547">Nucleotide-binding</keyword>
<dbReference type="Gene3D" id="1.10.400.10">
    <property type="entry name" value="GI Alpha 1, domain 2-like"/>
    <property type="match status" value="1"/>
</dbReference>
<feature type="compositionally biased region" description="Basic residues" evidence="5">
    <location>
        <begin position="7"/>
        <end position="18"/>
    </location>
</feature>
<gene>
    <name evidence="6" type="primary">GPA1_2</name>
    <name evidence="6" type="ORF">HETSPECPRED_001790</name>
</gene>
<dbReference type="PROSITE" id="PS51882">
    <property type="entry name" value="G_ALPHA"/>
    <property type="match status" value="1"/>
</dbReference>
<dbReference type="Gene3D" id="3.40.50.300">
    <property type="entry name" value="P-loop containing nucleotide triphosphate hydrolases"/>
    <property type="match status" value="1"/>
</dbReference>
<evidence type="ECO:0000256" key="5">
    <source>
        <dbReference type="SAM" id="MobiDB-lite"/>
    </source>
</evidence>
<protein>
    <submittedName>
        <fullName evidence="6">Guanine nucleotide-binding protein subunit alpha</fullName>
    </submittedName>
</protein>
<dbReference type="GO" id="GO:0003924">
    <property type="term" value="F:GTPase activity"/>
    <property type="evidence" value="ECO:0007669"/>
    <property type="project" value="InterPro"/>
</dbReference>
<dbReference type="GO" id="GO:0031683">
    <property type="term" value="F:G-protein beta/gamma-subunit complex binding"/>
    <property type="evidence" value="ECO:0007669"/>
    <property type="project" value="InterPro"/>
</dbReference>
<dbReference type="PANTHER" id="PTHR10218:SF302">
    <property type="entry name" value="GUANINE NUCLEOTIDE-BINDING PROTEIN ALPHA-5 SUBUNIT"/>
    <property type="match status" value="1"/>
</dbReference>
<proteinExistence type="predicted"/>
<dbReference type="InterPro" id="IPR027417">
    <property type="entry name" value="P-loop_NTPase"/>
</dbReference>
<dbReference type="GO" id="GO:0005834">
    <property type="term" value="C:heterotrimeric G-protein complex"/>
    <property type="evidence" value="ECO:0007669"/>
    <property type="project" value="TreeGrafter"/>
</dbReference>
<keyword evidence="3" id="KW-0342">GTP-binding</keyword>
<name>A0A8H3J2E2_9LECA</name>
<dbReference type="GO" id="GO:0005737">
    <property type="term" value="C:cytoplasm"/>
    <property type="evidence" value="ECO:0007669"/>
    <property type="project" value="TreeGrafter"/>
</dbReference>
<dbReference type="OrthoDB" id="5426491at2759"/>
<dbReference type="GO" id="GO:0007186">
    <property type="term" value="P:G protein-coupled receptor signaling pathway"/>
    <property type="evidence" value="ECO:0007669"/>
    <property type="project" value="InterPro"/>
</dbReference>
<accession>A0A8H3J2E2</accession>
<dbReference type="GO" id="GO:0046872">
    <property type="term" value="F:metal ion binding"/>
    <property type="evidence" value="ECO:0007669"/>
    <property type="project" value="UniProtKB-KW"/>
</dbReference>